<accession>A0ACC7P2F2</accession>
<evidence type="ECO:0000313" key="1">
    <source>
        <dbReference type="EMBL" id="MFM9331221.1"/>
    </source>
</evidence>
<comment type="caution">
    <text evidence="1">The sequence shown here is derived from an EMBL/GenBank/DDBJ whole genome shotgun (WGS) entry which is preliminary data.</text>
</comment>
<name>A0ACC7P2F2_9BACL</name>
<proteinExistence type="predicted"/>
<dbReference type="Proteomes" id="UP001631969">
    <property type="component" value="Unassembled WGS sequence"/>
</dbReference>
<keyword evidence="2" id="KW-1185">Reference proteome</keyword>
<gene>
    <name evidence="1" type="ORF">ACI1P1_23275</name>
</gene>
<protein>
    <submittedName>
        <fullName evidence="1">Helix-turn-helix domain-containing protein</fullName>
    </submittedName>
</protein>
<organism evidence="1 2">
    <name type="scientific">Paenibacillus mesotrionivorans</name>
    <dbReference type="NCBI Taxonomy" id="3160968"/>
    <lineage>
        <taxon>Bacteria</taxon>
        <taxon>Bacillati</taxon>
        <taxon>Bacillota</taxon>
        <taxon>Bacilli</taxon>
        <taxon>Bacillales</taxon>
        <taxon>Paenibacillaceae</taxon>
        <taxon>Paenibacillus</taxon>
    </lineage>
</organism>
<dbReference type="EMBL" id="JBJURJ010000017">
    <property type="protein sequence ID" value="MFM9331221.1"/>
    <property type="molecule type" value="Genomic_DNA"/>
</dbReference>
<reference evidence="1" key="1">
    <citation type="submission" date="2024-12" db="EMBL/GenBank/DDBJ databases">
        <authorList>
            <person name="Wu N."/>
        </authorList>
    </citation>
    <scope>NUCLEOTIDE SEQUENCE</scope>
    <source>
        <strain evidence="1">P15</strain>
    </source>
</reference>
<sequence>MNKLFEPVYFDHSTMFWDHRIRIEKHFKGYYHWHQCCECMLVHQGKGTVVLNRQTYRLQKGMLFFFQPYQLHQVYVEVSPEEPYERSIFYVDPLAAEELLRAFPVRRARFEALCRDSSGNPHAYDLKQDAQRMEWVFDSYEQAHSGGKGEDPEELTLFFLQFLEHLPGAAFAGSGPTGQPKPLRGARYSERVMSWIEAHYHEKISMDQLAAALHLSNNYISRIFREETGSSISDYLIARRIKQACRLLDTTDLPVSLIADTIGYDNPSYFIHLFKKVMGVTPLKYRSAHSRTRS</sequence>
<evidence type="ECO:0000313" key="2">
    <source>
        <dbReference type="Proteomes" id="UP001631969"/>
    </source>
</evidence>